<dbReference type="Proteomes" id="UP001497457">
    <property type="component" value="Chromosome 2b"/>
</dbReference>
<dbReference type="SUPFAM" id="SSF81383">
    <property type="entry name" value="F-box domain"/>
    <property type="match status" value="1"/>
</dbReference>
<dbReference type="InterPro" id="IPR053781">
    <property type="entry name" value="F-box_AtFBL13-like"/>
</dbReference>
<dbReference type="InterPro" id="IPR036047">
    <property type="entry name" value="F-box-like_dom_sf"/>
</dbReference>
<organism evidence="2 3">
    <name type="scientific">Urochloa decumbens</name>
    <dbReference type="NCBI Taxonomy" id="240449"/>
    <lineage>
        <taxon>Eukaryota</taxon>
        <taxon>Viridiplantae</taxon>
        <taxon>Streptophyta</taxon>
        <taxon>Embryophyta</taxon>
        <taxon>Tracheophyta</taxon>
        <taxon>Spermatophyta</taxon>
        <taxon>Magnoliopsida</taxon>
        <taxon>Liliopsida</taxon>
        <taxon>Poales</taxon>
        <taxon>Poaceae</taxon>
        <taxon>PACMAD clade</taxon>
        <taxon>Panicoideae</taxon>
        <taxon>Panicodae</taxon>
        <taxon>Paniceae</taxon>
        <taxon>Melinidinae</taxon>
        <taxon>Urochloa</taxon>
    </lineage>
</organism>
<dbReference type="SUPFAM" id="SSF52047">
    <property type="entry name" value="RNI-like"/>
    <property type="match status" value="1"/>
</dbReference>
<dbReference type="PROSITE" id="PS50181">
    <property type="entry name" value="FBOX"/>
    <property type="match status" value="1"/>
</dbReference>
<sequence>MADVAAMLARTMDLALVGGGDSTLLFWMQQVLSCLPEPPVSTAARLSRGVAARPPDGADRLSSLPVAVLREIVSRLPAKDAARTAALSRRWRRVWSTTPLVLVDAHLAARRAEGGALRRRDPDPRQVTAFPPRDDLTAAVSAVLAAHPGPFRCVYLTGSPMEAHRADIARWFQLLAAKGVEELVFVNRVRSIKADGDLLLPDTLFSCTSLTKLYIGFWCFPDTAALPRAVAFPYLREIGLCFLLMKERDLAFLLDRCPVLEKLRIVGGRWPVCIRVHSRSLRCVEICMAIVPEITVVHSSLLERLLLWAAWGDGTLTSMTAKVKIGHAPKLRFLGMLMPGMHELEIGNTIIKAGTKAGPNTTVPSVQMLAIEVKLGNRVQARMVPSFLSCFPNIETLYVQSHNDNSKFGPQSTGTGKVTLKFWKEAGTIECVQRRIKKVVLREFHGTRSELDFLKFIAEHAQVLEKMVIYMTHGYSPSDQVGTKLRTFMASSKWANACCELMVFQSPFRQEGTPWCYIRAFDLTNQDPFDASKCPEGKCMS</sequence>
<dbReference type="SMART" id="SM00256">
    <property type="entry name" value="FBOX"/>
    <property type="match status" value="1"/>
</dbReference>
<dbReference type="CDD" id="cd22160">
    <property type="entry name" value="F-box_AtFBL13-like"/>
    <property type="match status" value="1"/>
</dbReference>
<dbReference type="Pfam" id="PF24758">
    <property type="entry name" value="LRR_At5g56370"/>
    <property type="match status" value="1"/>
</dbReference>
<dbReference type="EMBL" id="OZ075112">
    <property type="protein sequence ID" value="CAL4969467.1"/>
    <property type="molecule type" value="Genomic_DNA"/>
</dbReference>
<dbReference type="Pfam" id="PF08387">
    <property type="entry name" value="FBD"/>
    <property type="match status" value="1"/>
</dbReference>
<dbReference type="PANTHER" id="PTHR32141">
    <property type="match status" value="1"/>
</dbReference>
<dbReference type="InterPro" id="IPR006566">
    <property type="entry name" value="FBD"/>
</dbReference>
<dbReference type="AlphaFoldDB" id="A0ABC9A1C1"/>
<dbReference type="InterPro" id="IPR055411">
    <property type="entry name" value="LRR_FXL15/At3g58940/PEG3-like"/>
</dbReference>
<dbReference type="Pfam" id="PF00646">
    <property type="entry name" value="F-box"/>
    <property type="match status" value="1"/>
</dbReference>
<keyword evidence="3" id="KW-1185">Reference proteome</keyword>
<dbReference type="InterPro" id="IPR001810">
    <property type="entry name" value="F-box_dom"/>
</dbReference>
<reference evidence="2 3" key="2">
    <citation type="submission" date="2024-10" db="EMBL/GenBank/DDBJ databases">
        <authorList>
            <person name="Ryan C."/>
        </authorList>
    </citation>
    <scope>NUCLEOTIDE SEQUENCE [LARGE SCALE GENOMIC DNA]</scope>
</reference>
<name>A0ABC9A1C1_9POAL</name>
<feature type="domain" description="F-box" evidence="1">
    <location>
        <begin position="58"/>
        <end position="94"/>
    </location>
</feature>
<evidence type="ECO:0000313" key="3">
    <source>
        <dbReference type="Proteomes" id="UP001497457"/>
    </source>
</evidence>
<proteinExistence type="predicted"/>
<evidence type="ECO:0000313" key="2">
    <source>
        <dbReference type="EMBL" id="CAL4969467.1"/>
    </source>
</evidence>
<dbReference type="PANTHER" id="PTHR32141:SF40">
    <property type="entry name" value="OS06G0492900 PROTEIN"/>
    <property type="match status" value="1"/>
</dbReference>
<dbReference type="InterPro" id="IPR055302">
    <property type="entry name" value="F-box_dom-containing"/>
</dbReference>
<accession>A0ABC9A1C1</accession>
<dbReference type="Gene3D" id="1.20.1280.50">
    <property type="match status" value="1"/>
</dbReference>
<gene>
    <name evidence="2" type="ORF">URODEC1_LOCUS49640</name>
</gene>
<protein>
    <recommendedName>
        <fullName evidence="1">F-box domain-containing protein</fullName>
    </recommendedName>
</protein>
<reference evidence="3" key="1">
    <citation type="submission" date="2024-06" db="EMBL/GenBank/DDBJ databases">
        <authorList>
            <person name="Ryan C."/>
        </authorList>
    </citation>
    <scope>NUCLEOTIDE SEQUENCE [LARGE SCALE GENOMIC DNA]</scope>
</reference>
<evidence type="ECO:0000259" key="1">
    <source>
        <dbReference type="PROSITE" id="PS50181"/>
    </source>
</evidence>